<dbReference type="EMBL" id="CP139558">
    <property type="protein sequence ID" value="WPU94826.1"/>
    <property type="molecule type" value="Genomic_DNA"/>
</dbReference>
<protein>
    <submittedName>
        <fullName evidence="3">Uncharacterized protein</fullName>
    </submittedName>
</protein>
<name>A0ABZ0TNV5_9SPHI</name>
<evidence type="ECO:0000313" key="4">
    <source>
        <dbReference type="Proteomes" id="UP001324380"/>
    </source>
</evidence>
<gene>
    <name evidence="3" type="ORF">SNE25_04730</name>
</gene>
<organism evidence="3 4">
    <name type="scientific">Mucilaginibacter sabulilitoris</name>
    <dbReference type="NCBI Taxonomy" id="1173583"/>
    <lineage>
        <taxon>Bacteria</taxon>
        <taxon>Pseudomonadati</taxon>
        <taxon>Bacteroidota</taxon>
        <taxon>Sphingobacteriia</taxon>
        <taxon>Sphingobacteriales</taxon>
        <taxon>Sphingobacteriaceae</taxon>
        <taxon>Mucilaginibacter</taxon>
    </lineage>
</organism>
<reference evidence="3 4" key="1">
    <citation type="submission" date="2023-11" db="EMBL/GenBank/DDBJ databases">
        <title>Analysis of the Genomes of Mucilaginibacter gossypii cycad 4 and M. sabulilitoris SNA2: microbes with the potential for plant growth promotion.</title>
        <authorList>
            <person name="Hirsch A.M."/>
            <person name="Humm E."/>
            <person name="Rubbi M."/>
            <person name="Del Vecchio G."/>
            <person name="Ha S.M."/>
            <person name="Pellegrini M."/>
            <person name="Gunsalus R.P."/>
        </authorList>
    </citation>
    <scope>NUCLEOTIDE SEQUENCE [LARGE SCALE GENOMIC DNA]</scope>
    <source>
        <strain evidence="3 4">SNA2</strain>
    </source>
</reference>
<dbReference type="RefSeq" id="WP_321563941.1">
    <property type="nucleotide sequence ID" value="NZ_CP139558.1"/>
</dbReference>
<evidence type="ECO:0000313" key="3">
    <source>
        <dbReference type="EMBL" id="WPU94826.1"/>
    </source>
</evidence>
<dbReference type="Proteomes" id="UP001324380">
    <property type="component" value="Chromosome"/>
</dbReference>
<feature type="signal peptide" evidence="2">
    <location>
        <begin position="1"/>
        <end position="24"/>
    </location>
</feature>
<keyword evidence="4" id="KW-1185">Reference proteome</keyword>
<sequence>MKNFKRIALGLVVAAMAISFSAFTNVKRVNSNFYVYSSSSHLQGDIQNFNNYIATSSDPCSGATTNVCGVTLPTAQPVNSKPISSEFDDESANLWDSQTAHAPQDGNIDMKP</sequence>
<feature type="chain" id="PRO_5047078008" evidence="2">
    <location>
        <begin position="25"/>
        <end position="112"/>
    </location>
</feature>
<proteinExistence type="predicted"/>
<evidence type="ECO:0000256" key="2">
    <source>
        <dbReference type="SAM" id="SignalP"/>
    </source>
</evidence>
<evidence type="ECO:0000256" key="1">
    <source>
        <dbReference type="SAM" id="MobiDB-lite"/>
    </source>
</evidence>
<accession>A0ABZ0TNV5</accession>
<feature type="region of interest" description="Disordered" evidence="1">
    <location>
        <begin position="76"/>
        <end position="112"/>
    </location>
</feature>
<keyword evidence="2" id="KW-0732">Signal</keyword>